<keyword evidence="3" id="KW-1185">Reference proteome</keyword>
<dbReference type="RefSeq" id="WP_130828344.1">
    <property type="nucleotide sequence ID" value="NZ_SDIK01000072.1"/>
</dbReference>
<dbReference type="InterPro" id="IPR007298">
    <property type="entry name" value="Cu-R_lipoprotein_NlpE"/>
</dbReference>
<dbReference type="EMBL" id="SDIK01000072">
    <property type="protein sequence ID" value="TXJ59722.1"/>
    <property type="molecule type" value="Genomic_DNA"/>
</dbReference>
<organism evidence="2 3">
    <name type="scientific">Prevotella brunnea</name>
    <dbReference type="NCBI Taxonomy" id="2508867"/>
    <lineage>
        <taxon>Bacteria</taxon>
        <taxon>Pseudomonadati</taxon>
        <taxon>Bacteroidota</taxon>
        <taxon>Bacteroidia</taxon>
        <taxon>Bacteroidales</taxon>
        <taxon>Prevotellaceae</taxon>
        <taxon>Prevotella</taxon>
    </lineage>
</organism>
<reference evidence="3" key="1">
    <citation type="submission" date="2019-05" db="EMBL/GenBank/DDBJ databases">
        <title>Prevotella brunnea sp. nov., isolated from a wound of a patient.</title>
        <authorList>
            <person name="Buhl M."/>
        </authorList>
    </citation>
    <scope>NUCLEOTIDE SEQUENCE [LARGE SCALE GENOMIC DNA]</scope>
    <source>
        <strain evidence="3">A2672</strain>
    </source>
</reference>
<evidence type="ECO:0000313" key="3">
    <source>
        <dbReference type="Proteomes" id="UP000321612"/>
    </source>
</evidence>
<feature type="signal peptide" evidence="1">
    <location>
        <begin position="1"/>
        <end position="18"/>
    </location>
</feature>
<proteinExistence type="predicted"/>
<dbReference type="OrthoDB" id="5348860at2"/>
<dbReference type="AlphaFoldDB" id="A0A5C8GCL3"/>
<name>A0A5C8GCL3_9BACT</name>
<dbReference type="Pfam" id="PF04170">
    <property type="entry name" value="NlpE"/>
    <property type="match status" value="1"/>
</dbReference>
<evidence type="ECO:0000256" key="1">
    <source>
        <dbReference type="SAM" id="SignalP"/>
    </source>
</evidence>
<sequence length="150" mass="16658">MKKIFMVLLTSVAMVACKQPAKPVQDAATTASQETELTDSLCFKGEVPAADGPGIKYELMMATDSTDGFRLTETMLEADKGKDVVERYTGKAEKMEKDKDGKKVTAYKLQLGKTETMFFKIVNDSTLRLVNNELEEAEKSSLNYDLKLVK</sequence>
<gene>
    <name evidence="2" type="ORF">ETF27_09175</name>
</gene>
<evidence type="ECO:0000313" key="2">
    <source>
        <dbReference type="EMBL" id="TXJ59722.1"/>
    </source>
</evidence>
<comment type="caution">
    <text evidence="2">The sequence shown here is derived from an EMBL/GenBank/DDBJ whole genome shotgun (WGS) entry which is preliminary data.</text>
</comment>
<protein>
    <submittedName>
        <fullName evidence="2">Copper resistance protein NlpE</fullName>
    </submittedName>
</protein>
<dbReference type="PROSITE" id="PS51257">
    <property type="entry name" value="PROKAR_LIPOPROTEIN"/>
    <property type="match status" value="1"/>
</dbReference>
<feature type="chain" id="PRO_5022933702" evidence="1">
    <location>
        <begin position="19"/>
        <end position="150"/>
    </location>
</feature>
<dbReference type="Gene3D" id="2.40.128.640">
    <property type="match status" value="1"/>
</dbReference>
<accession>A0A5C8GCL3</accession>
<dbReference type="Proteomes" id="UP000321612">
    <property type="component" value="Unassembled WGS sequence"/>
</dbReference>
<keyword evidence="1" id="KW-0732">Signal</keyword>